<accession>A0ABW8VPB6</accession>
<keyword evidence="1" id="KW-0472">Membrane</keyword>
<proteinExistence type="predicted"/>
<feature type="transmembrane region" description="Helical" evidence="1">
    <location>
        <begin position="50"/>
        <end position="67"/>
    </location>
</feature>
<dbReference type="Proteomes" id="UP001628668">
    <property type="component" value="Unassembled WGS sequence"/>
</dbReference>
<feature type="transmembrane region" description="Helical" evidence="1">
    <location>
        <begin position="88"/>
        <end position="113"/>
    </location>
</feature>
<evidence type="ECO:0000313" key="2">
    <source>
        <dbReference type="EMBL" id="MFL8937235.1"/>
    </source>
</evidence>
<evidence type="ECO:0000256" key="1">
    <source>
        <dbReference type="SAM" id="Phobius"/>
    </source>
</evidence>
<dbReference type="RefSeq" id="WP_411159586.1">
    <property type="nucleotide sequence ID" value="NZ_JBJOSA010000007.1"/>
</dbReference>
<comment type="caution">
    <text evidence="2">The sequence shown here is derived from an EMBL/GenBank/DDBJ whole genome shotgun (WGS) entry which is preliminary data.</text>
</comment>
<dbReference type="EMBL" id="JBJOSA010000007">
    <property type="protein sequence ID" value="MFL8937235.1"/>
    <property type="molecule type" value="Genomic_DNA"/>
</dbReference>
<protein>
    <submittedName>
        <fullName evidence="2">Uncharacterized protein</fullName>
    </submittedName>
</protein>
<reference evidence="2 3" key="1">
    <citation type="submission" date="2024-12" db="EMBL/GenBank/DDBJ databases">
        <authorList>
            <person name="Li X."/>
            <person name="Zhang D."/>
        </authorList>
    </citation>
    <scope>NUCLEOTIDE SEQUENCE [LARGE SCALE GENOMIC DNA]</scope>
    <source>
        <strain evidence="2 3">JCM19602</strain>
    </source>
</reference>
<organism evidence="2 3">
    <name type="scientific">Rossellomorea oryzaecorticis</name>
    <dbReference type="NCBI Taxonomy" id="1396505"/>
    <lineage>
        <taxon>Bacteria</taxon>
        <taxon>Bacillati</taxon>
        <taxon>Bacillota</taxon>
        <taxon>Bacilli</taxon>
        <taxon>Bacillales</taxon>
        <taxon>Bacillaceae</taxon>
        <taxon>Rossellomorea</taxon>
    </lineage>
</organism>
<keyword evidence="3" id="KW-1185">Reference proteome</keyword>
<evidence type="ECO:0000313" key="3">
    <source>
        <dbReference type="Proteomes" id="UP001628668"/>
    </source>
</evidence>
<sequence length="285" mass="33717">MENQTDKAHDLTSFYMKVLINKCKFNQTTLRYLLQIFYPNEHRENKMDQLISLIIFSLPGLITYFWLQLFGINPVVKHTPTEMVGLTALLWAPTTFFTVIIYDLLFMLISFILNLWKVDLSFLSLTVIVNLDDLNNLSNNLIFLFYYLILSSVFSFFTALIWAKYLYREVLNIINKVRINRKIIKLAEDPTVWESFFYRLEEQKEDQLVVEIYKLDKPQDRICGPVIRMSRPFETEKSLIIDSSKGWGESHEYFNYEIKKSYIDTKSGLIINELNVKKPKPKIIT</sequence>
<keyword evidence="1" id="KW-0812">Transmembrane</keyword>
<name>A0ABW8VPB6_9BACI</name>
<gene>
    <name evidence="2" type="ORF">ACKA06_10585</name>
</gene>
<feature type="transmembrane region" description="Helical" evidence="1">
    <location>
        <begin position="141"/>
        <end position="163"/>
    </location>
</feature>
<keyword evidence="1" id="KW-1133">Transmembrane helix</keyword>